<organism evidence="2 3">
    <name type="scientific">Anabaenopsis elenkinii CCIBt3563</name>
    <dbReference type="NCBI Taxonomy" id="2779889"/>
    <lineage>
        <taxon>Bacteria</taxon>
        <taxon>Bacillati</taxon>
        <taxon>Cyanobacteriota</taxon>
        <taxon>Cyanophyceae</taxon>
        <taxon>Nostocales</taxon>
        <taxon>Nodulariaceae</taxon>
        <taxon>Anabaenopsis</taxon>
    </lineage>
</organism>
<dbReference type="SMART" id="SM00642">
    <property type="entry name" value="Aamy"/>
    <property type="match status" value="1"/>
</dbReference>
<evidence type="ECO:0000259" key="1">
    <source>
        <dbReference type="SMART" id="SM00642"/>
    </source>
</evidence>
<reference evidence="3" key="1">
    <citation type="submission" date="2020-10" db="EMBL/GenBank/DDBJ databases">
        <title>Genome-based taxonomic classification of the species Anabaenopsis elenkinii.</title>
        <authorList>
            <person name="Delbaje E."/>
            <person name="Andreote A.P.D."/>
            <person name="Pellegrinetti T.A."/>
            <person name="Cruz R.B."/>
            <person name="Branco L.H.Z."/>
            <person name="Fiore M.F."/>
        </authorList>
    </citation>
    <scope>NUCLEOTIDE SEQUENCE [LARGE SCALE GENOMIC DNA]</scope>
    <source>
        <strain evidence="3">CCIBt3563</strain>
    </source>
</reference>
<dbReference type="CDD" id="cd11336">
    <property type="entry name" value="AmyAc_MTSase"/>
    <property type="match status" value="1"/>
</dbReference>
<gene>
    <name evidence="2" type="primary">treY</name>
    <name evidence="2" type="ORF">IM676_15870</name>
</gene>
<dbReference type="Gene3D" id="3.20.20.80">
    <property type="entry name" value="Glycosidases"/>
    <property type="match status" value="4"/>
</dbReference>
<dbReference type="KEGG" id="aee:IM676_15870"/>
<dbReference type="AlphaFoldDB" id="A0A7S6RBZ4"/>
<feature type="domain" description="Glycosyl hydrolase family 13 catalytic" evidence="1">
    <location>
        <begin position="5"/>
        <end position="464"/>
    </location>
</feature>
<dbReference type="Pfam" id="PF00128">
    <property type="entry name" value="Alpha-amylase"/>
    <property type="match status" value="1"/>
</dbReference>
<sequence length="943" mass="108871">MRIPTATYRIQFNSAFNFNSAQKIIKYLDDLGISDLYASPIFKARRGSNHGYDIVDPNQLNPELGTPADFAALVAELKQHNMGWLQDIVPNHMAYDSQNQYLMNVLENGSNSVYANYFDISWNSPIVNGFGENQQQLLAPLLGNFYGDSLENGEIHVKYDQNGLSINYYDLSFPLKLESYATFLDQNIAKLSQVLGRNNPIFVRLLGILYIVKHIPADVTPKERQDQIDFVKGLLWELYTDNRDFQGFIDKNINFFNGQPGNPESFNLLDSLLSEQFFRLAFWKVGAEEINYRRFFTINELISVKSEDFQVFEHTHSLITNLVKENQITGLRVDHIDGLYNPTEYLQRLQSKVGDTYIIVEKILQAGEDLPHNWSIQGTTGYDFLNYLNGIFCQHVSAQALTKTYCNVTGFTTPYEQLTVDKKHLILETNLAGDVDNLTYIFKKIASKYRYGNDFTINGLKRAIAQILTLFPIYRTYTHQSHILAADRQYITAVIQQAKSNLPLLHHELTFIEKVLLLEYENSLTPEDQEQWLYFVMRLQQYTGPLMAKGVEDTALYVYNRFISLNEVGGNPAKFGFTITDFHDFNQQRQTRWLNSMNTTSTHDTKRGEDVRARLNVLSEIPGEWQKQVYGFCEINRVHKTSINKTLSIPDTNDEYQLYQMLIGALPFFEREYSNFNQRIQDYVLKAAREAKLYTAWLRPNQTYENALTKFVAEVLKLSPENKFWQKFLPFQQKVAYYGIFNSLSQTLIKITSPGVPDFYQGTELWDLSMVDPDNRRQVDFAIRQDHLKFIQQEIQTDILNLIDKLLATKEDGRIKLFLITQALKARRENIRVFQEGSYIPLETGGKFSDHIIAFARTHGDDQIITIAPRFLTSVIQPGEYPLGLSVWDNTYIQLPPVASLMWQDRITGEKLKADKNIMVGEALQNFPAALLEKCNSDQKTWR</sequence>
<accession>A0A7S6RBZ4</accession>
<evidence type="ECO:0000313" key="3">
    <source>
        <dbReference type="Proteomes" id="UP000593846"/>
    </source>
</evidence>
<dbReference type="GO" id="GO:0005992">
    <property type="term" value="P:trehalose biosynthetic process"/>
    <property type="evidence" value="ECO:0007669"/>
    <property type="project" value="TreeGrafter"/>
</dbReference>
<dbReference type="InterPro" id="IPR006047">
    <property type="entry name" value="GH13_cat_dom"/>
</dbReference>
<dbReference type="RefSeq" id="WP_200987784.1">
    <property type="nucleotide sequence ID" value="NZ_CP063311.1"/>
</dbReference>
<evidence type="ECO:0000313" key="2">
    <source>
        <dbReference type="EMBL" id="QOV22148.1"/>
    </source>
</evidence>
<dbReference type="SUPFAM" id="SSF51445">
    <property type="entry name" value="(Trans)glycosidases"/>
    <property type="match status" value="1"/>
</dbReference>
<dbReference type="PANTHER" id="PTHR10357">
    <property type="entry name" value="ALPHA-AMYLASE FAMILY MEMBER"/>
    <property type="match status" value="1"/>
</dbReference>
<dbReference type="EMBL" id="CP063311">
    <property type="protein sequence ID" value="QOV22148.1"/>
    <property type="molecule type" value="Genomic_DNA"/>
</dbReference>
<dbReference type="InterPro" id="IPR017853">
    <property type="entry name" value="GH"/>
</dbReference>
<name>A0A7S6RBZ4_9CYAN</name>
<keyword evidence="3" id="KW-1185">Reference proteome</keyword>
<dbReference type="GO" id="GO:0030980">
    <property type="term" value="P:alpha-glucan catabolic process"/>
    <property type="evidence" value="ECO:0007669"/>
    <property type="project" value="TreeGrafter"/>
</dbReference>
<dbReference type="NCBIfam" id="TIGR02401">
    <property type="entry name" value="trehalose_TreY"/>
    <property type="match status" value="1"/>
</dbReference>
<proteinExistence type="predicted"/>
<dbReference type="InterPro" id="IPR012767">
    <property type="entry name" value="Trehalose_TreY"/>
</dbReference>
<dbReference type="GO" id="GO:0047470">
    <property type="term" value="F:(1,4)-alpha-D-glucan 1-alpha-D-glucosylmutase activity"/>
    <property type="evidence" value="ECO:0007669"/>
    <property type="project" value="TreeGrafter"/>
</dbReference>
<protein>
    <submittedName>
        <fullName evidence="2">Malto-oligosyltrehalose synthase</fullName>
    </submittedName>
</protein>
<dbReference type="Proteomes" id="UP000593846">
    <property type="component" value="Chromosome"/>
</dbReference>
<dbReference type="PANTHER" id="PTHR10357:SF216">
    <property type="entry name" value="MALTOOLIGOSYL TREHALOSE SYNTHASE-RELATED"/>
    <property type="match status" value="1"/>
</dbReference>